<feature type="compositionally biased region" description="Polar residues" evidence="1">
    <location>
        <begin position="286"/>
        <end position="295"/>
    </location>
</feature>
<feature type="region of interest" description="Disordered" evidence="1">
    <location>
        <begin position="1"/>
        <end position="38"/>
    </location>
</feature>
<evidence type="ECO:0000313" key="2">
    <source>
        <dbReference type="Proteomes" id="UP000515165"/>
    </source>
</evidence>
<protein>
    <submittedName>
        <fullName evidence="3">Uncharacterized protein LOC113911574</fullName>
    </submittedName>
</protein>
<evidence type="ECO:0000313" key="3">
    <source>
        <dbReference type="RefSeq" id="XP_027430097.1"/>
    </source>
</evidence>
<reference evidence="3" key="1">
    <citation type="submission" date="2025-08" db="UniProtKB">
        <authorList>
            <consortium name="RefSeq"/>
        </authorList>
    </citation>
    <scope>IDENTIFICATION</scope>
    <source>
        <tissue evidence="3">Blood</tissue>
    </source>
</reference>
<organism evidence="2 3">
    <name type="scientific">Zalophus californianus</name>
    <name type="common">California sealion</name>
    <dbReference type="NCBI Taxonomy" id="9704"/>
    <lineage>
        <taxon>Eukaryota</taxon>
        <taxon>Metazoa</taxon>
        <taxon>Chordata</taxon>
        <taxon>Craniata</taxon>
        <taxon>Vertebrata</taxon>
        <taxon>Euteleostomi</taxon>
        <taxon>Mammalia</taxon>
        <taxon>Eutheria</taxon>
        <taxon>Laurasiatheria</taxon>
        <taxon>Carnivora</taxon>
        <taxon>Caniformia</taxon>
        <taxon>Pinnipedia</taxon>
        <taxon>Otariidae</taxon>
        <taxon>Zalophus</taxon>
    </lineage>
</organism>
<dbReference type="KEGG" id="zca:113911574"/>
<dbReference type="GeneID" id="113911574"/>
<dbReference type="Proteomes" id="UP000515165">
    <property type="component" value="Chromosome 12"/>
</dbReference>
<dbReference type="AlphaFoldDB" id="A0A6J2BIR0"/>
<keyword evidence="2" id="KW-1185">Reference proteome</keyword>
<accession>A0A6J2BIR0</accession>
<dbReference type="RefSeq" id="XP_027430097.1">
    <property type="nucleotide sequence ID" value="XM_027574296.1"/>
</dbReference>
<sequence length="331" mass="34657">MNSGTRDAAGQRRKPPDARAGCPESRLGLPLSDSPPSGLQAKKCSSSLGRVFFKISVLWSPAGPLLCLASALCSEAGSPWAHVCGRPFRAGSRVVCVWPRHSGGPSGRRRGHSDGVTGRALARDWGRLGGSWRARGAGCAEAGAPGRAHRAGRAELGSRCLQHHGQVARLGLTASWTASPRGVMPISPAPSSSSVSTRQVPDPPLPRRLCLTSSGSQVAPGTCCPGAKKMLQAPRKTAAPALQNNPPPSPATRTRHCSCLLCPTGVSRSQTAPFSSQPTRGAGSLGSVQRIPSRSQRPTIRLPARGGRRGIGLLRRGLRVYVDSILFYSLT</sequence>
<proteinExistence type="predicted"/>
<gene>
    <name evidence="3" type="primary">LOC113911574</name>
</gene>
<evidence type="ECO:0000256" key="1">
    <source>
        <dbReference type="SAM" id="MobiDB-lite"/>
    </source>
</evidence>
<name>A0A6J2BIR0_ZALCA</name>
<feature type="region of interest" description="Disordered" evidence="1">
    <location>
        <begin position="270"/>
        <end position="295"/>
    </location>
</feature>
<feature type="compositionally biased region" description="Polar residues" evidence="1">
    <location>
        <begin position="270"/>
        <end position="279"/>
    </location>
</feature>